<proteinExistence type="predicted"/>
<evidence type="ECO:0000313" key="2">
    <source>
        <dbReference type="EMBL" id="ROR54816.1"/>
    </source>
</evidence>
<protein>
    <submittedName>
        <fullName evidence="2">Uncharacterized protein</fullName>
    </submittedName>
</protein>
<sequence length="73" mass="8596">MLDKREQLVASFLCGLVVLWSSGLDREHRDVLWFLHVLLVFLLCFLVIPLLASVGNWLWRRFQGEANQRNNRS</sequence>
<reference evidence="2 3" key="1">
    <citation type="submission" date="2018-11" db="EMBL/GenBank/DDBJ databases">
        <title>Sequencing the genomes of 1000 actinobacteria strains.</title>
        <authorList>
            <person name="Klenk H.-P."/>
        </authorList>
    </citation>
    <scope>NUCLEOTIDE SEQUENCE [LARGE SCALE GENOMIC DNA]</scope>
    <source>
        <strain evidence="2 3">DSM 10546</strain>
    </source>
</reference>
<organism evidence="2 3">
    <name type="scientific">Luteococcus japonicus</name>
    <dbReference type="NCBI Taxonomy" id="33984"/>
    <lineage>
        <taxon>Bacteria</taxon>
        <taxon>Bacillati</taxon>
        <taxon>Actinomycetota</taxon>
        <taxon>Actinomycetes</taxon>
        <taxon>Propionibacteriales</taxon>
        <taxon>Propionibacteriaceae</taxon>
        <taxon>Luteococcus</taxon>
    </lineage>
</organism>
<feature type="transmembrane region" description="Helical" evidence="1">
    <location>
        <begin position="33"/>
        <end position="59"/>
    </location>
</feature>
<gene>
    <name evidence="2" type="ORF">EDD41_2047</name>
</gene>
<evidence type="ECO:0000313" key="3">
    <source>
        <dbReference type="Proteomes" id="UP000275749"/>
    </source>
</evidence>
<comment type="caution">
    <text evidence="2">The sequence shown here is derived from an EMBL/GenBank/DDBJ whole genome shotgun (WGS) entry which is preliminary data.</text>
</comment>
<keyword evidence="1" id="KW-0812">Transmembrane</keyword>
<keyword evidence="1" id="KW-1133">Transmembrane helix</keyword>
<name>A0A3N1ZVJ5_9ACTN</name>
<evidence type="ECO:0000256" key="1">
    <source>
        <dbReference type="SAM" id="Phobius"/>
    </source>
</evidence>
<dbReference type="Proteomes" id="UP000275749">
    <property type="component" value="Unassembled WGS sequence"/>
</dbReference>
<dbReference type="EMBL" id="RKHG01000001">
    <property type="protein sequence ID" value="ROR54816.1"/>
    <property type="molecule type" value="Genomic_DNA"/>
</dbReference>
<accession>A0A3N1ZVJ5</accession>
<keyword evidence="1" id="KW-0472">Membrane</keyword>
<dbReference type="AlphaFoldDB" id="A0A3N1ZVJ5"/>